<dbReference type="EMBL" id="NCKU01001081">
    <property type="protein sequence ID" value="RWS13145.1"/>
    <property type="molecule type" value="Genomic_DNA"/>
</dbReference>
<evidence type="ECO:0000313" key="3">
    <source>
        <dbReference type="EMBL" id="RWS13145.1"/>
    </source>
</evidence>
<gene>
    <name evidence="3" type="ORF">B4U79_17383</name>
</gene>
<dbReference type="SUPFAM" id="SSF54695">
    <property type="entry name" value="POZ domain"/>
    <property type="match status" value="1"/>
</dbReference>
<evidence type="ECO:0000313" key="4">
    <source>
        <dbReference type="Proteomes" id="UP000285301"/>
    </source>
</evidence>
<dbReference type="SMART" id="SM00225">
    <property type="entry name" value="BTB"/>
    <property type="match status" value="1"/>
</dbReference>
<keyword evidence="4" id="KW-1185">Reference proteome</keyword>
<sequence>MEIVSSFIKRLLKKRTKNKTYNYEYRLTFEDLISLKTENNLKPAYFCTAKKCRCWEFSVDADFSRKYLNLAIKNKFDITDNILAICQVQFSVLNEKGRKVNIVKSGKRSFFRDKIFKAERLIKLDLNYFQKKNLLVEGGVVIGIDIEEFGPQFGKEATLSKDKEHERAAMNATFYGMKALLTMGLLTDMELTVKSEKFPCHQFVLCSASPYLRQELYRIKNKKQKLDSLNFHQISPESISHFLYFLYIGDPPMIWYWNMIEIFFIGCFLEIDVLIQYSVMFLTKHNEFKDIYVNGHRDPEELEKLMLLAEKLNIRFLVTEIEDTMRILGMQGTKKQREAEISPPMPNRMQVQMSTKKPAEIFPTHKTEPISSLMSDQTETHKKAPTIKMDLRIGEKRTSILGAPESKASYHTATKANMMPVQAFKYKPSTLGLEEDIASGESKYSKFIVRQLHVTHRTDPNIGEAQKSTASKLMGKKEADKSLVDNSWFEVSPARRPKGPSQKMSK</sequence>
<dbReference type="PROSITE" id="PS50097">
    <property type="entry name" value="BTB"/>
    <property type="match status" value="1"/>
</dbReference>
<dbReference type="Proteomes" id="UP000285301">
    <property type="component" value="Unassembled WGS sequence"/>
</dbReference>
<dbReference type="Pfam" id="PF00651">
    <property type="entry name" value="BTB"/>
    <property type="match status" value="1"/>
</dbReference>
<dbReference type="CDD" id="cd18186">
    <property type="entry name" value="BTB_POZ_ZBTB_KLHL-like"/>
    <property type="match status" value="1"/>
</dbReference>
<feature type="domain" description="BTB" evidence="2">
    <location>
        <begin position="187"/>
        <end position="250"/>
    </location>
</feature>
<dbReference type="AlphaFoldDB" id="A0A3S4R8Y1"/>
<accession>A0A3S4R8Y1</accession>
<feature type="region of interest" description="Disordered" evidence="1">
    <location>
        <begin position="460"/>
        <end position="481"/>
    </location>
</feature>
<comment type="caution">
    <text evidence="3">The sequence shown here is derived from an EMBL/GenBank/DDBJ whole genome shotgun (WGS) entry which is preliminary data.</text>
</comment>
<proteinExistence type="predicted"/>
<name>A0A3S4R8Y1_9ACAR</name>
<dbReference type="InterPro" id="IPR000210">
    <property type="entry name" value="BTB/POZ_dom"/>
</dbReference>
<evidence type="ECO:0000256" key="1">
    <source>
        <dbReference type="SAM" id="MobiDB-lite"/>
    </source>
</evidence>
<organism evidence="3 4">
    <name type="scientific">Dinothrombium tinctorium</name>
    <dbReference type="NCBI Taxonomy" id="1965070"/>
    <lineage>
        <taxon>Eukaryota</taxon>
        <taxon>Metazoa</taxon>
        <taxon>Ecdysozoa</taxon>
        <taxon>Arthropoda</taxon>
        <taxon>Chelicerata</taxon>
        <taxon>Arachnida</taxon>
        <taxon>Acari</taxon>
        <taxon>Acariformes</taxon>
        <taxon>Trombidiformes</taxon>
        <taxon>Prostigmata</taxon>
        <taxon>Anystina</taxon>
        <taxon>Parasitengona</taxon>
        <taxon>Trombidioidea</taxon>
        <taxon>Trombidiidae</taxon>
        <taxon>Dinothrombium</taxon>
    </lineage>
</organism>
<reference evidence="3 4" key="1">
    <citation type="journal article" date="2018" name="Gigascience">
        <title>Genomes of trombidid mites reveal novel predicted allergens and laterally-transferred genes associated with secondary metabolism.</title>
        <authorList>
            <person name="Dong X."/>
            <person name="Chaisiri K."/>
            <person name="Xia D."/>
            <person name="Armstrong S.D."/>
            <person name="Fang Y."/>
            <person name="Donnelly M.J."/>
            <person name="Kadowaki T."/>
            <person name="McGarry J.W."/>
            <person name="Darby A.C."/>
            <person name="Makepeace B.L."/>
        </authorList>
    </citation>
    <scope>NUCLEOTIDE SEQUENCE [LARGE SCALE GENOMIC DNA]</scope>
    <source>
        <strain evidence="3">UoL-WK</strain>
    </source>
</reference>
<evidence type="ECO:0000259" key="2">
    <source>
        <dbReference type="PROSITE" id="PS50097"/>
    </source>
</evidence>
<dbReference type="STRING" id="1965070.A0A3S4R8Y1"/>
<dbReference type="InterPro" id="IPR011333">
    <property type="entry name" value="SKP1/BTB/POZ_sf"/>
</dbReference>
<dbReference type="Gene3D" id="3.30.710.10">
    <property type="entry name" value="Potassium Channel Kv1.1, Chain A"/>
    <property type="match status" value="1"/>
</dbReference>
<protein>
    <recommendedName>
        <fullName evidence="2">BTB domain-containing protein</fullName>
    </recommendedName>
</protein>